<feature type="transmembrane region" description="Helical" evidence="7">
    <location>
        <begin position="123"/>
        <end position="143"/>
    </location>
</feature>
<proteinExistence type="inferred from homology"/>
<feature type="domain" description="Acyltransferase 3" evidence="8">
    <location>
        <begin position="7"/>
        <end position="328"/>
    </location>
</feature>
<evidence type="ECO:0000256" key="2">
    <source>
        <dbReference type="ARBA" id="ARBA00007400"/>
    </source>
</evidence>
<organism evidence="9 10">
    <name type="scientific">Metabacillus fastidiosus</name>
    <dbReference type="NCBI Taxonomy" id="1458"/>
    <lineage>
        <taxon>Bacteria</taxon>
        <taxon>Bacillati</taxon>
        <taxon>Bacillota</taxon>
        <taxon>Bacilli</taxon>
        <taxon>Bacillales</taxon>
        <taxon>Bacillaceae</taxon>
        <taxon>Metabacillus</taxon>
    </lineage>
</organism>
<evidence type="ECO:0000313" key="10">
    <source>
        <dbReference type="Proteomes" id="UP001342826"/>
    </source>
</evidence>
<gene>
    <name evidence="9" type="ORF">P9271_15585</name>
</gene>
<dbReference type="RefSeq" id="WP_328015520.1">
    <property type="nucleotide sequence ID" value="NZ_JARTFS010000013.1"/>
</dbReference>
<evidence type="ECO:0000256" key="1">
    <source>
        <dbReference type="ARBA" id="ARBA00004651"/>
    </source>
</evidence>
<reference evidence="9 10" key="1">
    <citation type="submission" date="2023-03" db="EMBL/GenBank/DDBJ databases">
        <title>Bacillus Genome Sequencing.</title>
        <authorList>
            <person name="Dunlap C."/>
        </authorList>
    </citation>
    <scope>NUCLEOTIDE SEQUENCE [LARGE SCALE GENOMIC DNA]</scope>
    <source>
        <strain evidence="9 10">NRS-1717</strain>
    </source>
</reference>
<dbReference type="PANTHER" id="PTHR40074">
    <property type="entry name" value="O-ACETYLTRANSFERASE WECH"/>
    <property type="match status" value="1"/>
</dbReference>
<dbReference type="InterPro" id="IPR002656">
    <property type="entry name" value="Acyl_transf_3_dom"/>
</dbReference>
<feature type="transmembrane region" description="Helical" evidence="7">
    <location>
        <begin position="50"/>
        <end position="67"/>
    </location>
</feature>
<keyword evidence="4 7" id="KW-0812">Transmembrane</keyword>
<evidence type="ECO:0000259" key="8">
    <source>
        <dbReference type="Pfam" id="PF01757"/>
    </source>
</evidence>
<keyword evidence="5 7" id="KW-1133">Transmembrane helix</keyword>
<feature type="transmembrane region" description="Helical" evidence="7">
    <location>
        <begin position="212"/>
        <end position="231"/>
    </location>
</feature>
<feature type="transmembrane region" description="Helical" evidence="7">
    <location>
        <begin position="309"/>
        <end position="331"/>
    </location>
</feature>
<accession>A0ABU6P049</accession>
<keyword evidence="9" id="KW-0012">Acyltransferase</keyword>
<evidence type="ECO:0000256" key="6">
    <source>
        <dbReference type="ARBA" id="ARBA00023136"/>
    </source>
</evidence>
<dbReference type="GO" id="GO:0016746">
    <property type="term" value="F:acyltransferase activity"/>
    <property type="evidence" value="ECO:0007669"/>
    <property type="project" value="UniProtKB-KW"/>
</dbReference>
<dbReference type="Pfam" id="PF01757">
    <property type="entry name" value="Acyl_transf_3"/>
    <property type="match status" value="1"/>
</dbReference>
<name>A0ABU6P049_9BACI</name>
<evidence type="ECO:0000256" key="7">
    <source>
        <dbReference type="SAM" id="Phobius"/>
    </source>
</evidence>
<evidence type="ECO:0000256" key="4">
    <source>
        <dbReference type="ARBA" id="ARBA00022692"/>
    </source>
</evidence>
<protein>
    <submittedName>
        <fullName evidence="9">Acyltransferase family protein</fullName>
    </submittedName>
</protein>
<feature type="transmembrane region" description="Helical" evidence="7">
    <location>
        <begin position="243"/>
        <end position="262"/>
    </location>
</feature>
<evidence type="ECO:0000256" key="3">
    <source>
        <dbReference type="ARBA" id="ARBA00022475"/>
    </source>
</evidence>
<keyword evidence="9" id="KW-0808">Transferase</keyword>
<feature type="transmembrane region" description="Helical" evidence="7">
    <location>
        <begin position="182"/>
        <end position="200"/>
    </location>
</feature>
<sequence length="342" mass="39750">MDRSRIIYFDNLRIIATFGVILLHSAAPILYKFGSVTDVTWWTGNVYDSFMRWCVPIFFMISGALLLKPAKVEKPSMFVKKRVSKVIIPFIAWSIFYLIVQINDEMIENDPFLILKAFLEGNIYYHLWFLYVIIALYLILPVLRVYFATATRRNIEYYLILCLIVTSGFSLVAKFYEIKIDINVEAATGYIGYFLLGYYLHHYELPKFARWIIYLLAAIAMFVIIRGTYFLTLENEGILDGYFYHYLNMPAVITSMAVFLIFKHITFDLCKFSLFALINRASLGIYLVHPYIFLLLLENYDIHGHTVRAWAGIPLLSAFTLVVSLIIVLILQKIPLIKKIVP</sequence>
<dbReference type="EMBL" id="JARTFS010000013">
    <property type="protein sequence ID" value="MED4402726.1"/>
    <property type="molecule type" value="Genomic_DNA"/>
</dbReference>
<dbReference type="Proteomes" id="UP001342826">
    <property type="component" value="Unassembled WGS sequence"/>
</dbReference>
<feature type="transmembrane region" description="Helical" evidence="7">
    <location>
        <begin position="12"/>
        <end position="30"/>
    </location>
</feature>
<feature type="transmembrane region" description="Helical" evidence="7">
    <location>
        <begin position="87"/>
        <end position="103"/>
    </location>
</feature>
<keyword evidence="3" id="KW-1003">Cell membrane</keyword>
<comment type="similarity">
    <text evidence="2">Belongs to the acyltransferase 3 family.</text>
</comment>
<evidence type="ECO:0000256" key="5">
    <source>
        <dbReference type="ARBA" id="ARBA00022989"/>
    </source>
</evidence>
<comment type="caution">
    <text evidence="9">The sequence shown here is derived from an EMBL/GenBank/DDBJ whole genome shotgun (WGS) entry which is preliminary data.</text>
</comment>
<comment type="subcellular location">
    <subcellularLocation>
        <location evidence="1">Cell membrane</location>
        <topology evidence="1">Multi-pass membrane protein</topology>
    </subcellularLocation>
</comment>
<feature type="transmembrane region" description="Helical" evidence="7">
    <location>
        <begin position="155"/>
        <end position="176"/>
    </location>
</feature>
<dbReference type="PANTHER" id="PTHR40074:SF2">
    <property type="entry name" value="O-ACETYLTRANSFERASE WECH"/>
    <property type="match status" value="1"/>
</dbReference>
<evidence type="ECO:0000313" key="9">
    <source>
        <dbReference type="EMBL" id="MED4402726.1"/>
    </source>
</evidence>
<keyword evidence="10" id="KW-1185">Reference proteome</keyword>
<feature type="transmembrane region" description="Helical" evidence="7">
    <location>
        <begin position="274"/>
        <end position="297"/>
    </location>
</feature>
<keyword evidence="6 7" id="KW-0472">Membrane</keyword>